<dbReference type="InterPro" id="IPR003018">
    <property type="entry name" value="GAF"/>
</dbReference>
<evidence type="ECO:0000313" key="3">
    <source>
        <dbReference type="Proteomes" id="UP000542125"/>
    </source>
</evidence>
<name>A0A7Y9ITL9_9BURK</name>
<dbReference type="NCBIfam" id="TIGR00254">
    <property type="entry name" value="GGDEF"/>
    <property type="match status" value="1"/>
</dbReference>
<evidence type="ECO:0000259" key="1">
    <source>
        <dbReference type="PROSITE" id="PS50887"/>
    </source>
</evidence>
<dbReference type="SMART" id="SM00065">
    <property type="entry name" value="GAF"/>
    <property type="match status" value="1"/>
</dbReference>
<comment type="caution">
    <text evidence="2">The sequence shown here is derived from an EMBL/GenBank/DDBJ whole genome shotgun (WGS) entry which is preliminary data.</text>
</comment>
<dbReference type="SMART" id="SM00267">
    <property type="entry name" value="GGDEF"/>
    <property type="match status" value="1"/>
</dbReference>
<dbReference type="Proteomes" id="UP000542125">
    <property type="component" value="Unassembled WGS sequence"/>
</dbReference>
<dbReference type="AlphaFoldDB" id="A0A7Y9ITL9"/>
<dbReference type="Pfam" id="PF01590">
    <property type="entry name" value="GAF"/>
    <property type="match status" value="1"/>
</dbReference>
<organism evidence="2 3">
    <name type="scientific">Pigmentiphaga litoralis</name>
    <dbReference type="NCBI Taxonomy" id="516702"/>
    <lineage>
        <taxon>Bacteria</taxon>
        <taxon>Pseudomonadati</taxon>
        <taxon>Pseudomonadota</taxon>
        <taxon>Betaproteobacteria</taxon>
        <taxon>Burkholderiales</taxon>
        <taxon>Alcaligenaceae</taxon>
        <taxon>Pigmentiphaga</taxon>
    </lineage>
</organism>
<evidence type="ECO:0000313" key="2">
    <source>
        <dbReference type="EMBL" id="NYE82806.1"/>
    </source>
</evidence>
<dbReference type="PANTHER" id="PTHR43102">
    <property type="entry name" value="SLR1143 PROTEIN"/>
    <property type="match status" value="1"/>
</dbReference>
<dbReference type="CDD" id="cd01949">
    <property type="entry name" value="GGDEF"/>
    <property type="match status" value="1"/>
</dbReference>
<dbReference type="InterPro" id="IPR029787">
    <property type="entry name" value="Nucleotide_cyclase"/>
</dbReference>
<dbReference type="Gene3D" id="3.30.70.270">
    <property type="match status" value="1"/>
</dbReference>
<gene>
    <name evidence="2" type="ORF">FHW18_002077</name>
</gene>
<dbReference type="PROSITE" id="PS50887">
    <property type="entry name" value="GGDEF"/>
    <property type="match status" value="1"/>
</dbReference>
<dbReference type="RefSeq" id="WP_179585974.1">
    <property type="nucleotide sequence ID" value="NZ_JACBYR010000001.1"/>
</dbReference>
<protein>
    <submittedName>
        <fullName evidence="2">Diguanylate cyclase (GGDEF)-like protein</fullName>
    </submittedName>
</protein>
<dbReference type="PANTHER" id="PTHR43102:SF2">
    <property type="entry name" value="GAF DOMAIN-CONTAINING PROTEIN"/>
    <property type="match status" value="1"/>
</dbReference>
<dbReference type="EMBL" id="JACBYR010000001">
    <property type="protein sequence ID" value="NYE82806.1"/>
    <property type="molecule type" value="Genomic_DNA"/>
</dbReference>
<feature type="domain" description="GGDEF" evidence="1">
    <location>
        <begin position="194"/>
        <end position="326"/>
    </location>
</feature>
<dbReference type="Gene3D" id="3.30.450.40">
    <property type="match status" value="1"/>
</dbReference>
<keyword evidence="3" id="KW-1185">Reference proteome</keyword>
<dbReference type="InterPro" id="IPR000160">
    <property type="entry name" value="GGDEF_dom"/>
</dbReference>
<dbReference type="SUPFAM" id="SSF55781">
    <property type="entry name" value="GAF domain-like"/>
    <property type="match status" value="1"/>
</dbReference>
<proteinExistence type="predicted"/>
<dbReference type="InterPro" id="IPR043128">
    <property type="entry name" value="Rev_trsase/Diguanyl_cyclase"/>
</dbReference>
<dbReference type="InterPro" id="IPR029016">
    <property type="entry name" value="GAF-like_dom_sf"/>
</dbReference>
<dbReference type="SUPFAM" id="SSF55073">
    <property type="entry name" value="Nucleotide cyclase"/>
    <property type="match status" value="1"/>
</dbReference>
<sequence>MKAPLTPTDEPTRVDTLRALNILDTAPEERFDRLTRLAKRLFGVPIALVSLIDTNRQWFKSRQGLEVAETPRDMSFCGHAILEDDILLIPDAALDDRFSDNPLVIGEPHIRFYAGCPLRVSNGSKLGTLCLIDKNEREFGEEDKALLRDLARMAEQEIAAIQLATMDELTMVSNRRGFEALAQHAIGLCTRMELPATLLFFDLDSFKQINDTYGHAEGDRALVSFARLLLEVFHESDVVGRLGGDEFVVMVTSIEPGMLAATQRRLQDAVDAYNQATQRGYTLAFSVGAVELDPSRHSTIQDLLAVADKEMYEHKRSKRAADLPKV</sequence>
<dbReference type="Pfam" id="PF00990">
    <property type="entry name" value="GGDEF"/>
    <property type="match status" value="1"/>
</dbReference>
<accession>A0A7Y9ITL9</accession>
<reference evidence="2 3" key="1">
    <citation type="submission" date="2020-07" db="EMBL/GenBank/DDBJ databases">
        <title>Genomic Encyclopedia of Type Strains, Phase IV (KMG-V): Genome sequencing to study the core and pangenomes of soil and plant-associated prokaryotes.</title>
        <authorList>
            <person name="Whitman W."/>
        </authorList>
    </citation>
    <scope>NUCLEOTIDE SEQUENCE [LARGE SCALE GENOMIC DNA]</scope>
    <source>
        <strain evidence="2 3">SAS40</strain>
    </source>
</reference>